<organism evidence="2 3">
    <name type="scientific">Sorangium cellulosum</name>
    <name type="common">Polyangium cellulosum</name>
    <dbReference type="NCBI Taxonomy" id="56"/>
    <lineage>
        <taxon>Bacteria</taxon>
        <taxon>Pseudomonadati</taxon>
        <taxon>Myxococcota</taxon>
        <taxon>Polyangia</taxon>
        <taxon>Polyangiales</taxon>
        <taxon>Polyangiaceae</taxon>
        <taxon>Sorangium</taxon>
    </lineage>
</organism>
<dbReference type="EMBL" id="JEMA01000652">
    <property type="protein sequence ID" value="KYF67427.1"/>
    <property type="molecule type" value="Genomic_DNA"/>
</dbReference>
<evidence type="ECO:0000256" key="1">
    <source>
        <dbReference type="SAM" id="MobiDB-lite"/>
    </source>
</evidence>
<feature type="region of interest" description="Disordered" evidence="1">
    <location>
        <begin position="569"/>
        <end position="594"/>
    </location>
</feature>
<evidence type="ECO:0000313" key="3">
    <source>
        <dbReference type="Proteomes" id="UP000075260"/>
    </source>
</evidence>
<comment type="caution">
    <text evidence="2">The sequence shown here is derived from an EMBL/GenBank/DDBJ whole genome shotgun (WGS) entry which is preliminary data.</text>
</comment>
<evidence type="ECO:0000313" key="2">
    <source>
        <dbReference type="EMBL" id="KYF67427.1"/>
    </source>
</evidence>
<gene>
    <name evidence="2" type="ORF">BE15_12345</name>
</gene>
<sequence>MSLSAAAAQAEVTIEDVQASDGVSAPRGDLIVAGDTLLVRVHATSNEGVYRVDAELEGVTVRLSPVGDDRYEGSFDISELAYGPHALTIRAYDLFGDGSTVERVMERSGDPVTPLLWLSTPRPYSVVSGDVPLDARCFATPPLECQRLCVEVRGLTHTASACSRRTESSPPGTLMLLTRPFPAFESGEELTVTLTGDTGGGSDFTTTFGPIYIERSPRLTAVQRAPGAILDIDATRILFLDRYNRVGIVDRATGEERLIVLIPPDPAGSSPSYGALTPSGFVVQSATTRIFTWVDGVVTRIARGRLDAVNGDLLVWTAQDEDRAYLHTLSTGLNQSIWNRPGGATPFQADITASGDVYYGTYEEPWIRRLLVSRIGNHPGNLQRPITDGTNIAGRWWDGSTSSSYLYTASGEEVFLGDSISGNSAGLLLHAGHAAFLRSDGEVNQVWLRTSDGEQHQISSFETSSLFDQQKLRIGHDGISDSGEVVFLNGGKRYIGVPGEAPAEIGSDLGHARWLDDGWHVTIGDTLFRAAREWAEVIDLPGEAVLAGPTGAGEVQEVAIAPIAGEALESAARPNRLEPDALPDLSGVDEATDL</sequence>
<proteinExistence type="predicted"/>
<protein>
    <submittedName>
        <fullName evidence="2">Uncharacterized protein</fullName>
    </submittedName>
</protein>
<dbReference type="SUPFAM" id="SSF63829">
    <property type="entry name" value="Calcium-dependent phosphotriesterase"/>
    <property type="match status" value="1"/>
</dbReference>
<feature type="non-terminal residue" evidence="2">
    <location>
        <position position="594"/>
    </location>
</feature>
<name>A0A150QHF9_SORCE</name>
<dbReference type="AlphaFoldDB" id="A0A150QHF9"/>
<accession>A0A150QHF9</accession>
<reference evidence="2 3" key="1">
    <citation type="submission" date="2014-02" db="EMBL/GenBank/DDBJ databases">
        <title>The small core and large imbalanced accessory genome model reveals a collaborative survival strategy of Sorangium cellulosum strains in nature.</title>
        <authorList>
            <person name="Han K."/>
            <person name="Peng R."/>
            <person name="Blom J."/>
            <person name="Li Y.-Z."/>
        </authorList>
    </citation>
    <scope>NUCLEOTIDE SEQUENCE [LARGE SCALE GENOMIC DNA]</scope>
    <source>
        <strain evidence="2 3">So0008-312</strain>
    </source>
</reference>
<dbReference type="Proteomes" id="UP000075260">
    <property type="component" value="Unassembled WGS sequence"/>
</dbReference>